<organism evidence="3 4">
    <name type="scientific">Tetracentron sinense</name>
    <name type="common">Spur-leaf</name>
    <dbReference type="NCBI Taxonomy" id="13715"/>
    <lineage>
        <taxon>Eukaryota</taxon>
        <taxon>Viridiplantae</taxon>
        <taxon>Streptophyta</taxon>
        <taxon>Embryophyta</taxon>
        <taxon>Tracheophyta</taxon>
        <taxon>Spermatophyta</taxon>
        <taxon>Magnoliopsida</taxon>
        <taxon>Trochodendrales</taxon>
        <taxon>Trochodendraceae</taxon>
        <taxon>Tetracentron</taxon>
    </lineage>
</organism>
<gene>
    <name evidence="3" type="ORF">HHK36_025945</name>
</gene>
<evidence type="ECO:0000256" key="1">
    <source>
        <dbReference type="SAM" id="MobiDB-lite"/>
    </source>
</evidence>
<dbReference type="OMA" id="IRCANIS"/>
<evidence type="ECO:0000259" key="2">
    <source>
        <dbReference type="Pfam" id="PF24818"/>
    </source>
</evidence>
<dbReference type="PANTHER" id="PTHR33494:SF1">
    <property type="entry name" value="C2H2-TYPE DOMAIN-CONTAINING PROTEIN-RELATED"/>
    <property type="match status" value="1"/>
</dbReference>
<dbReference type="InterPro" id="IPR057939">
    <property type="entry name" value="TRF2_HOY1_PH"/>
</dbReference>
<name>A0A835D622_TETSI</name>
<sequence length="529" mass="58843">MVQLMNSGNLRPEPENPCRNKFPVKLEIGDSLDEEHGPLEKKSKLSSSFQEWSTGTSAFPIPPSQYNPLDEPSPLGLRLRKSPSLLDLIHMKLSQGNASKLGAVHSENLDLEKKKDPKGTTVSCTTDKLKASNFPVSLLRIGTWECVSRYEGDLVAKCYFAKHKLVWEVLDGGLKSKIEIQWSDIMALKANCPDNGPATLDIVLARQPLFFRETNPQPRKHTLWQATSDFTGGQASVHKRHFLQCSQGLLTRHFEKLIQCDQRLNLLSRQPEIVLDSPYFEPRASIFEDPDESKCHVFDTLKSDYGSTFSGSRDAASPSAAQSSCSKSEVQDPVSRVPEHLSRKTPSPSSVMDACAIEGNGSREAEETKGLSQWDHLNVPGLHQSMSMSDLVSHIEHCISEQMTSGNSLVSDKGLRNRDVLEEITQCLLSDSQFTTASDEQSLMSRVNSLYCLLQKDQPNSTTEPARENKIMGDFPTTDREPNDVSGFKQAPAMARKDSFGELLLHLPRIASLPQFLFSISEDVNNQAR</sequence>
<evidence type="ECO:0000313" key="3">
    <source>
        <dbReference type="EMBL" id="KAF8389252.1"/>
    </source>
</evidence>
<feature type="domain" description="TRF2/HOY1 PH-like" evidence="2">
    <location>
        <begin position="133"/>
        <end position="250"/>
    </location>
</feature>
<feature type="compositionally biased region" description="Low complexity" evidence="1">
    <location>
        <begin position="312"/>
        <end position="328"/>
    </location>
</feature>
<evidence type="ECO:0000313" key="4">
    <source>
        <dbReference type="Proteomes" id="UP000655225"/>
    </source>
</evidence>
<dbReference type="Pfam" id="PF24818">
    <property type="entry name" value="PH_TRF2_HOY1"/>
    <property type="match status" value="1"/>
</dbReference>
<feature type="region of interest" description="Disordered" evidence="1">
    <location>
        <begin position="459"/>
        <end position="484"/>
    </location>
</feature>
<protein>
    <recommendedName>
        <fullName evidence="2">TRF2/HOY1 PH-like domain-containing protein</fullName>
    </recommendedName>
</protein>
<feature type="region of interest" description="Disordered" evidence="1">
    <location>
        <begin position="1"/>
        <end position="21"/>
    </location>
</feature>
<proteinExistence type="predicted"/>
<accession>A0A835D622</accession>
<dbReference type="AlphaFoldDB" id="A0A835D622"/>
<reference evidence="3 4" key="1">
    <citation type="submission" date="2020-04" db="EMBL/GenBank/DDBJ databases">
        <title>Plant Genome Project.</title>
        <authorList>
            <person name="Zhang R.-G."/>
        </authorList>
    </citation>
    <scope>NUCLEOTIDE SEQUENCE [LARGE SCALE GENOMIC DNA]</scope>
    <source>
        <strain evidence="3">YNK0</strain>
        <tissue evidence="3">Leaf</tissue>
    </source>
</reference>
<feature type="region of interest" description="Disordered" evidence="1">
    <location>
        <begin position="309"/>
        <end position="353"/>
    </location>
</feature>
<feature type="compositionally biased region" description="Basic and acidic residues" evidence="1">
    <location>
        <begin position="465"/>
        <end position="483"/>
    </location>
</feature>
<dbReference type="PANTHER" id="PTHR33494">
    <property type="entry name" value="OS02G0793800 PROTEIN"/>
    <property type="match status" value="1"/>
</dbReference>
<comment type="caution">
    <text evidence="3">The sequence shown here is derived from an EMBL/GenBank/DDBJ whole genome shotgun (WGS) entry which is preliminary data.</text>
</comment>
<keyword evidence="4" id="KW-1185">Reference proteome</keyword>
<dbReference type="EMBL" id="JABCRI010000019">
    <property type="protein sequence ID" value="KAF8389252.1"/>
    <property type="molecule type" value="Genomic_DNA"/>
</dbReference>
<dbReference type="Proteomes" id="UP000655225">
    <property type="component" value="Unassembled WGS sequence"/>
</dbReference>
<dbReference type="OrthoDB" id="1516808at2759"/>